<dbReference type="GO" id="GO:0016020">
    <property type="term" value="C:membrane"/>
    <property type="evidence" value="ECO:0007669"/>
    <property type="project" value="GOC"/>
</dbReference>
<protein>
    <submittedName>
        <fullName evidence="3">Uncharacterized protein</fullName>
    </submittedName>
</protein>
<feature type="non-terminal residue" evidence="3">
    <location>
        <position position="70"/>
    </location>
</feature>
<dbReference type="PANTHER" id="PTHR10340">
    <property type="entry name" value="SPHINGOMYELIN PHOSPHODIESTERASE"/>
    <property type="match status" value="1"/>
</dbReference>
<dbReference type="Proteomes" id="UP001328107">
    <property type="component" value="Unassembled WGS sequence"/>
</dbReference>
<dbReference type="GO" id="GO:0005615">
    <property type="term" value="C:extracellular space"/>
    <property type="evidence" value="ECO:0007669"/>
    <property type="project" value="TreeGrafter"/>
</dbReference>
<dbReference type="PANTHER" id="PTHR10340:SF54">
    <property type="entry name" value="SPHINGOMYELIN PHOSPHODIESTERASE 2"/>
    <property type="match status" value="1"/>
</dbReference>
<sequence length="70" mass="7954">RWITPESVLVVQYRASYVEYPSPGLKLISINSVYCSFVNFYIYINQTDPDGTLTCLISELLDSESKGEKV</sequence>
<keyword evidence="2" id="KW-0325">Glycoprotein</keyword>
<evidence type="ECO:0000313" key="3">
    <source>
        <dbReference type="EMBL" id="GMR31701.1"/>
    </source>
</evidence>
<accession>A0AAN5C7V7</accession>
<evidence type="ECO:0000313" key="4">
    <source>
        <dbReference type="Proteomes" id="UP001328107"/>
    </source>
</evidence>
<dbReference type="GO" id="GO:0046513">
    <property type="term" value="P:ceramide biosynthetic process"/>
    <property type="evidence" value="ECO:0007669"/>
    <property type="project" value="TreeGrafter"/>
</dbReference>
<comment type="caution">
    <text evidence="3">The sequence shown here is derived from an EMBL/GenBank/DDBJ whole genome shotgun (WGS) entry which is preliminary data.</text>
</comment>
<keyword evidence="4" id="KW-1185">Reference proteome</keyword>
<dbReference type="GO" id="GO:0061750">
    <property type="term" value="F:acid sphingomyelin phosphodiesterase activity"/>
    <property type="evidence" value="ECO:0007669"/>
    <property type="project" value="TreeGrafter"/>
</dbReference>
<reference evidence="4" key="1">
    <citation type="submission" date="2022-10" db="EMBL/GenBank/DDBJ databases">
        <title>Genome assembly of Pristionchus species.</title>
        <authorList>
            <person name="Yoshida K."/>
            <person name="Sommer R.J."/>
        </authorList>
    </citation>
    <scope>NUCLEOTIDE SEQUENCE [LARGE SCALE GENOMIC DNA]</scope>
    <source>
        <strain evidence="4">RS5460</strain>
    </source>
</reference>
<dbReference type="GO" id="GO:0006685">
    <property type="term" value="P:sphingomyelin catabolic process"/>
    <property type="evidence" value="ECO:0007669"/>
    <property type="project" value="TreeGrafter"/>
</dbReference>
<keyword evidence="1" id="KW-0378">Hydrolase</keyword>
<evidence type="ECO:0000256" key="2">
    <source>
        <dbReference type="ARBA" id="ARBA00023180"/>
    </source>
</evidence>
<organism evidence="3 4">
    <name type="scientific">Pristionchus mayeri</name>
    <dbReference type="NCBI Taxonomy" id="1317129"/>
    <lineage>
        <taxon>Eukaryota</taxon>
        <taxon>Metazoa</taxon>
        <taxon>Ecdysozoa</taxon>
        <taxon>Nematoda</taxon>
        <taxon>Chromadorea</taxon>
        <taxon>Rhabditida</taxon>
        <taxon>Rhabditina</taxon>
        <taxon>Diplogasteromorpha</taxon>
        <taxon>Diplogasteroidea</taxon>
        <taxon>Neodiplogasteridae</taxon>
        <taxon>Pristionchus</taxon>
    </lineage>
</organism>
<evidence type="ECO:0000256" key="1">
    <source>
        <dbReference type="ARBA" id="ARBA00022801"/>
    </source>
</evidence>
<dbReference type="GO" id="GO:0005764">
    <property type="term" value="C:lysosome"/>
    <property type="evidence" value="ECO:0007669"/>
    <property type="project" value="TreeGrafter"/>
</dbReference>
<name>A0AAN5C7V7_9BILA</name>
<dbReference type="AlphaFoldDB" id="A0AAN5C7V7"/>
<proteinExistence type="predicted"/>
<gene>
    <name evidence="3" type="ORF">PMAYCL1PPCAC_01896</name>
</gene>
<dbReference type="EMBL" id="BTRK01000001">
    <property type="protein sequence ID" value="GMR31701.1"/>
    <property type="molecule type" value="Genomic_DNA"/>
</dbReference>
<feature type="non-terminal residue" evidence="3">
    <location>
        <position position="1"/>
    </location>
</feature>